<evidence type="ECO:0000313" key="3">
    <source>
        <dbReference type="EMBL" id="KAK1692059.1"/>
    </source>
</evidence>
<dbReference type="Pfam" id="PF13456">
    <property type="entry name" value="RVT_3"/>
    <property type="match status" value="1"/>
</dbReference>
<name>A0AAD8X2Y2_LOLMU</name>
<dbReference type="Proteomes" id="UP001231189">
    <property type="component" value="Unassembled WGS sequence"/>
</dbReference>
<comment type="caution">
    <text evidence="3">The sequence shown here is derived from an EMBL/GenBank/DDBJ whole genome shotgun (WGS) entry which is preliminary data.</text>
</comment>
<organism evidence="3 4">
    <name type="scientific">Lolium multiflorum</name>
    <name type="common">Italian ryegrass</name>
    <name type="synonym">Lolium perenne subsp. multiflorum</name>
    <dbReference type="NCBI Taxonomy" id="4521"/>
    <lineage>
        <taxon>Eukaryota</taxon>
        <taxon>Viridiplantae</taxon>
        <taxon>Streptophyta</taxon>
        <taxon>Embryophyta</taxon>
        <taxon>Tracheophyta</taxon>
        <taxon>Spermatophyta</taxon>
        <taxon>Magnoliopsida</taxon>
        <taxon>Liliopsida</taxon>
        <taxon>Poales</taxon>
        <taxon>Poaceae</taxon>
        <taxon>BOP clade</taxon>
        <taxon>Pooideae</taxon>
        <taxon>Poodae</taxon>
        <taxon>Poeae</taxon>
        <taxon>Poeae Chloroplast Group 2 (Poeae type)</taxon>
        <taxon>Loliodinae</taxon>
        <taxon>Loliinae</taxon>
        <taxon>Lolium</taxon>
    </lineage>
</organism>
<dbReference type="AlphaFoldDB" id="A0AAD8X2Y2"/>
<accession>A0AAD8X2Y2</accession>
<feature type="region of interest" description="Disordered" evidence="1">
    <location>
        <begin position="134"/>
        <end position="216"/>
    </location>
</feature>
<evidence type="ECO:0000256" key="1">
    <source>
        <dbReference type="SAM" id="MobiDB-lite"/>
    </source>
</evidence>
<reference evidence="3" key="1">
    <citation type="submission" date="2023-07" db="EMBL/GenBank/DDBJ databases">
        <title>A chromosome-level genome assembly of Lolium multiflorum.</title>
        <authorList>
            <person name="Chen Y."/>
            <person name="Copetti D."/>
            <person name="Kolliker R."/>
            <person name="Studer B."/>
        </authorList>
    </citation>
    <scope>NUCLEOTIDE SEQUENCE</scope>
    <source>
        <strain evidence="3">02402/16</strain>
        <tissue evidence="3">Leaf</tissue>
    </source>
</reference>
<dbReference type="GO" id="GO:0003676">
    <property type="term" value="F:nucleic acid binding"/>
    <property type="evidence" value="ECO:0007669"/>
    <property type="project" value="InterPro"/>
</dbReference>
<dbReference type="InterPro" id="IPR002156">
    <property type="entry name" value="RNaseH_domain"/>
</dbReference>
<evidence type="ECO:0000259" key="2">
    <source>
        <dbReference type="Pfam" id="PF13456"/>
    </source>
</evidence>
<sequence length="216" mass="23572">MRVGQTFQAFLVLLGGVLGAVLGVVVLGVAWPGRGLALPWSVRAAVPPWLRLRAPAPRSCQVEADALEVIQACNGDVDINSPYSAILADYFQKASEMEEIAFLHRHREANQVAHELARLAYSSRENRVWEGGKYQTHSFPSRTTLTKLRDDDLDETPVPHLGTTSPINDHPPPPPSQRRHPAVSSVSLRRTTIACPEALSGSPPRGKRGFKSSTSL</sequence>
<keyword evidence="4" id="KW-1185">Reference proteome</keyword>
<evidence type="ECO:0000313" key="4">
    <source>
        <dbReference type="Proteomes" id="UP001231189"/>
    </source>
</evidence>
<protein>
    <recommendedName>
        <fullName evidence="2">RNase H type-1 domain-containing protein</fullName>
    </recommendedName>
</protein>
<proteinExistence type="predicted"/>
<dbReference type="GO" id="GO:0004523">
    <property type="term" value="F:RNA-DNA hybrid ribonuclease activity"/>
    <property type="evidence" value="ECO:0007669"/>
    <property type="project" value="InterPro"/>
</dbReference>
<feature type="domain" description="RNase H type-1" evidence="2">
    <location>
        <begin position="61"/>
        <end position="119"/>
    </location>
</feature>
<gene>
    <name evidence="3" type="ORF">QYE76_008756</name>
</gene>
<dbReference type="EMBL" id="JAUUTY010000001">
    <property type="protein sequence ID" value="KAK1692059.1"/>
    <property type="molecule type" value="Genomic_DNA"/>
</dbReference>